<comment type="pathway">
    <text evidence="7">Carotenoid biosynthesis; staphyloxanthin biosynthesis; staphyloxanthin from farnesyl diphosphate: step 4/5.</text>
</comment>
<sequence>MKLSVVVPAYNEEHELGACLDHLLAQTLPIDEVIVVDNCSTDRTGDIARDYARQHPRVRALTEERRGVAWARDKGFDNATGDIIGRVDADARARRDWSSVVMRFFTDESNAEWDVIGGFPLMTDAPGWRKQEEKLEKLAADKGGRETNGVIGQCFAMRRSCWEAIRGFLLSERHDIHEDHDMSAAVRQSGRRLWLSYSLIVEGSSRRFRVPPWRNVGYALGGSRAAWARRDWKVFAQQTFLVLPFASVYLCVLWVRLRGWDPETERWSARRLWDERREAVRVSPVLD</sequence>
<dbReference type="PANTHER" id="PTHR43646:SF2">
    <property type="entry name" value="GLYCOSYLTRANSFERASE 2-LIKE DOMAIN-CONTAINING PROTEIN"/>
    <property type="match status" value="1"/>
</dbReference>
<accession>A0AAW4G1M9</accession>
<dbReference type="GO" id="GO:0005886">
    <property type="term" value="C:plasma membrane"/>
    <property type="evidence" value="ECO:0007669"/>
    <property type="project" value="UniProtKB-SubCell"/>
</dbReference>
<dbReference type="InterPro" id="IPR001173">
    <property type="entry name" value="Glyco_trans_2-like"/>
</dbReference>
<reference evidence="11" key="1">
    <citation type="submission" date="2021-02" db="EMBL/GenBank/DDBJ databases">
        <title>Taxonomy, biology and ecology of Rhodococcus bacteria occurring in California pistachio and other woody hosts as revealed by genome sequence analyses.</title>
        <authorList>
            <person name="Riely B."/>
            <person name="Gai Y."/>
        </authorList>
    </citation>
    <scope>NUCLEOTIDE SEQUENCE</scope>
    <source>
        <strain evidence="11">BP-295</strain>
    </source>
</reference>
<keyword evidence="2" id="KW-1003">Cell membrane</keyword>
<feature type="domain" description="Glycosyltransferase 2-like" evidence="10">
    <location>
        <begin position="4"/>
        <end position="160"/>
    </location>
</feature>
<dbReference type="RefSeq" id="WP_182372848.1">
    <property type="nucleotide sequence ID" value="NZ_CP059694.1"/>
</dbReference>
<comment type="subcellular location">
    <subcellularLocation>
        <location evidence="1">Cell membrane</location>
    </subcellularLocation>
</comment>
<dbReference type="Pfam" id="PF00535">
    <property type="entry name" value="Glycos_transf_2"/>
    <property type="match status" value="1"/>
</dbReference>
<name>A0AAW4G1M9_GORRU</name>
<evidence type="ECO:0000256" key="9">
    <source>
        <dbReference type="ARBA" id="ARBA00040345"/>
    </source>
</evidence>
<proteinExistence type="inferred from homology"/>
<organism evidence="11 12">
    <name type="scientific">Gordonia rubripertincta</name>
    <name type="common">Rhodococcus corallinus</name>
    <dbReference type="NCBI Taxonomy" id="36822"/>
    <lineage>
        <taxon>Bacteria</taxon>
        <taxon>Bacillati</taxon>
        <taxon>Actinomycetota</taxon>
        <taxon>Actinomycetes</taxon>
        <taxon>Mycobacteriales</taxon>
        <taxon>Gordoniaceae</taxon>
        <taxon>Gordonia</taxon>
    </lineage>
</organism>
<evidence type="ECO:0000313" key="11">
    <source>
        <dbReference type="EMBL" id="MBM7277035.1"/>
    </source>
</evidence>
<dbReference type="SUPFAM" id="SSF53448">
    <property type="entry name" value="Nucleotide-diphospho-sugar transferases"/>
    <property type="match status" value="1"/>
</dbReference>
<comment type="function">
    <text evidence="6">Catalyzes the glycosylation of 4,4'-diaponeurosporenoate, i.e. the esterification of glucose at the C1'' position with the carboxyl group of 4,4'-diaponeurosporenic acid, to form glycosyl-4,4'-diaponeurosporenoate. This is a step in the biosynthesis of staphyloxanthin, an orange pigment present in most staphylococci strains.</text>
</comment>
<dbReference type="Proteomes" id="UP001195196">
    <property type="component" value="Unassembled WGS sequence"/>
</dbReference>
<evidence type="ECO:0000256" key="6">
    <source>
        <dbReference type="ARBA" id="ARBA00037281"/>
    </source>
</evidence>
<dbReference type="GO" id="GO:0016757">
    <property type="term" value="F:glycosyltransferase activity"/>
    <property type="evidence" value="ECO:0007669"/>
    <property type="project" value="UniProtKB-KW"/>
</dbReference>
<dbReference type="InterPro" id="IPR029044">
    <property type="entry name" value="Nucleotide-diphossugar_trans"/>
</dbReference>
<evidence type="ECO:0000256" key="5">
    <source>
        <dbReference type="ARBA" id="ARBA00023136"/>
    </source>
</evidence>
<evidence type="ECO:0000256" key="3">
    <source>
        <dbReference type="ARBA" id="ARBA00022676"/>
    </source>
</evidence>
<dbReference type="PANTHER" id="PTHR43646">
    <property type="entry name" value="GLYCOSYLTRANSFERASE"/>
    <property type="match status" value="1"/>
</dbReference>
<evidence type="ECO:0000256" key="1">
    <source>
        <dbReference type="ARBA" id="ARBA00004236"/>
    </source>
</evidence>
<evidence type="ECO:0000256" key="2">
    <source>
        <dbReference type="ARBA" id="ARBA00022475"/>
    </source>
</evidence>
<evidence type="ECO:0000259" key="10">
    <source>
        <dbReference type="Pfam" id="PF00535"/>
    </source>
</evidence>
<dbReference type="AlphaFoldDB" id="A0AAW4G1M9"/>
<dbReference type="EMBL" id="JAFFGU010000001">
    <property type="protein sequence ID" value="MBM7277035.1"/>
    <property type="molecule type" value="Genomic_DNA"/>
</dbReference>
<comment type="caution">
    <text evidence="11">The sequence shown here is derived from an EMBL/GenBank/DDBJ whole genome shotgun (WGS) entry which is preliminary data.</text>
</comment>
<dbReference type="Gene3D" id="3.90.550.10">
    <property type="entry name" value="Spore Coat Polysaccharide Biosynthesis Protein SpsA, Chain A"/>
    <property type="match status" value="1"/>
</dbReference>
<keyword evidence="5" id="KW-0472">Membrane</keyword>
<evidence type="ECO:0000256" key="7">
    <source>
        <dbReference type="ARBA" id="ARBA00037904"/>
    </source>
</evidence>
<evidence type="ECO:0000256" key="4">
    <source>
        <dbReference type="ARBA" id="ARBA00022679"/>
    </source>
</evidence>
<comment type="similarity">
    <text evidence="8">Belongs to the glycosyltransferase 2 family. CrtQ subfamily.</text>
</comment>
<keyword evidence="3" id="KW-0328">Glycosyltransferase</keyword>
<gene>
    <name evidence="11" type="ORF">JTZ10_04615</name>
</gene>
<keyword evidence="4" id="KW-0808">Transferase</keyword>
<evidence type="ECO:0000313" key="12">
    <source>
        <dbReference type="Proteomes" id="UP001195196"/>
    </source>
</evidence>
<evidence type="ECO:0000256" key="8">
    <source>
        <dbReference type="ARBA" id="ARBA00038120"/>
    </source>
</evidence>
<protein>
    <recommendedName>
        <fullName evidence="9">4,4'-diaponeurosporenoate glycosyltransferase</fullName>
    </recommendedName>
</protein>